<dbReference type="Gene3D" id="3.40.720.10">
    <property type="entry name" value="Alkaline Phosphatase, subunit A"/>
    <property type="match status" value="1"/>
</dbReference>
<proteinExistence type="predicted"/>
<dbReference type="InParanoid" id="G0MBM6"/>
<dbReference type="eggNOG" id="KOG0842">
    <property type="taxonomic scope" value="Eukaryota"/>
</dbReference>
<dbReference type="PANTHER" id="PTHR10974">
    <property type="entry name" value="FI08016P-RELATED"/>
    <property type="match status" value="1"/>
</dbReference>
<dbReference type="EMBL" id="GL379788">
    <property type="protein sequence ID" value="EGT40407.1"/>
    <property type="molecule type" value="Genomic_DNA"/>
</dbReference>
<dbReference type="InterPro" id="IPR017850">
    <property type="entry name" value="Alkaline_phosphatase_core_sf"/>
</dbReference>
<dbReference type="CDD" id="cd16021">
    <property type="entry name" value="ALP_like"/>
    <property type="match status" value="1"/>
</dbReference>
<dbReference type="InterPro" id="IPR004245">
    <property type="entry name" value="DUF229"/>
</dbReference>
<keyword evidence="3" id="KW-1185">Reference proteome</keyword>
<dbReference type="FunCoup" id="G0MBM6">
    <property type="interactions" value="4"/>
</dbReference>
<feature type="transmembrane region" description="Helical" evidence="1">
    <location>
        <begin position="12"/>
        <end position="38"/>
    </location>
</feature>
<keyword evidence="1" id="KW-0472">Membrane</keyword>
<dbReference type="SUPFAM" id="SSF53649">
    <property type="entry name" value="Alkaline phosphatase-like"/>
    <property type="match status" value="1"/>
</dbReference>
<dbReference type="Proteomes" id="UP000008068">
    <property type="component" value="Unassembled WGS sequence"/>
</dbReference>
<accession>G0MBM6</accession>
<organism evidence="3">
    <name type="scientific">Caenorhabditis brenneri</name>
    <name type="common">Nematode worm</name>
    <dbReference type="NCBI Taxonomy" id="135651"/>
    <lineage>
        <taxon>Eukaryota</taxon>
        <taxon>Metazoa</taxon>
        <taxon>Ecdysozoa</taxon>
        <taxon>Nematoda</taxon>
        <taxon>Chromadorea</taxon>
        <taxon>Rhabditida</taxon>
        <taxon>Rhabditina</taxon>
        <taxon>Rhabditomorpha</taxon>
        <taxon>Rhabditoidea</taxon>
        <taxon>Rhabditidae</taxon>
        <taxon>Peloderinae</taxon>
        <taxon>Caenorhabditis</taxon>
    </lineage>
</organism>
<name>G0MBM6_CAEBE</name>
<dbReference type="PANTHER" id="PTHR10974:SF75">
    <property type="entry name" value="SULFATASE DOMAIN-CONTAINING PROTEIN"/>
    <property type="match status" value="1"/>
</dbReference>
<keyword evidence="1" id="KW-1133">Transmembrane helix</keyword>
<gene>
    <name evidence="2" type="ORF">CAEBREN_28744</name>
</gene>
<reference evidence="3" key="1">
    <citation type="submission" date="2011-07" db="EMBL/GenBank/DDBJ databases">
        <authorList>
            <consortium name="Caenorhabditis brenneri Sequencing and Analysis Consortium"/>
            <person name="Wilson R.K."/>
        </authorList>
    </citation>
    <scope>NUCLEOTIDE SEQUENCE [LARGE SCALE GENOMIC DNA]</scope>
    <source>
        <strain evidence="3">PB2801</strain>
    </source>
</reference>
<dbReference type="Pfam" id="PF02995">
    <property type="entry name" value="DUF229"/>
    <property type="match status" value="1"/>
</dbReference>
<dbReference type="FunFam" id="3.40.720.10:FF:000082">
    <property type="entry name" value="Protein CBG10792"/>
    <property type="match status" value="1"/>
</dbReference>
<dbReference type="STRING" id="135651.G0MBM6"/>
<evidence type="ECO:0000313" key="2">
    <source>
        <dbReference type="EMBL" id="EGT40407.1"/>
    </source>
</evidence>
<dbReference type="GO" id="GO:0005615">
    <property type="term" value="C:extracellular space"/>
    <property type="evidence" value="ECO:0007669"/>
    <property type="project" value="TreeGrafter"/>
</dbReference>
<dbReference type="AlphaFoldDB" id="G0MBM6"/>
<dbReference type="HOGENOM" id="CLU_018076_1_0_1"/>
<protein>
    <submittedName>
        <fullName evidence="2">Uncharacterized protein</fullName>
    </submittedName>
</protein>
<keyword evidence="1" id="KW-0812">Transmembrane</keyword>
<sequence>MKKSKEFYQIPWKGILFTIFSISYMLMLGVTMITPIMYPRYTTGVYQPVSGEFKNENEVLPKKQETLDLWDKCELPKVDIWDDEIMPFVDPYEHPRFDCNKNFIPMTDLRNGVWSITTQDKNVTCRARCHWRKTEYSNIIGKWMFKPGPVKCEILEAVCSKHKRDIYGYIHTQILTTPKREAKVDIAGSEQYDVIVVLLDSLSFSQAKRSLPRTISYMTDHMDAVLFPYINKVGENSRPNGAALWFGKSIEKLDRSLFGEDNIAPDWSHYYMCHVFKDNETSLFDEFQSHGYKTLLAEDWADGTLNWPNCKGYDKPPVDHYMRPFQNAMEREKHGVGVTKNHLYGVESCREHHHTLLDYLEQFLVAYPDQKKFGWIWASMLGHDSENGFAHSDNDFYSFLNLYQPELENSFVFFMGDHGLRFGDVRGTTVGALDVNNPFLAVSVPKKLRKSTKLLDMMKENSQKLQTHYDTRATMLDILKYQFSNNYKSTSLLQIPNEKGYSYIRKQPDIMRNCKNMPIPMEYCICQFNRTYQAVETKTALAIGAAVTNTVNQQLIEGNFTDSCIEMEMSHVVFLLVFDEKFRGATLYTVVAQMKEPSHALFKANVKILGDNTIKVLGMVERSDRYGQTANCIKSEHHRPYCYCKTGA</sequence>
<evidence type="ECO:0000313" key="3">
    <source>
        <dbReference type="Proteomes" id="UP000008068"/>
    </source>
</evidence>
<dbReference type="OrthoDB" id="5862419at2759"/>
<evidence type="ECO:0000256" key="1">
    <source>
        <dbReference type="SAM" id="Phobius"/>
    </source>
</evidence>